<evidence type="ECO:0000256" key="2">
    <source>
        <dbReference type="ARBA" id="ARBA00004123"/>
    </source>
</evidence>
<sequence length="852" mass="95268">MAVDNNVSADILQQALENSGLVGNEPVGSKPYVISVTDTVTGTQRRHIMRNIDGVRWYQCMYCCKEFKKPSDLVRHIRIHTHEKPYKCGQCYRAFAVKSTLNAHIKTHTGAKDYSCEHCKKLFSTSGSLKVHLLLHTGAKPFPCGICNKTFRTSGHRNSHRLSHAKEKNAKRTRKCTKVGIISDLDVANIPLQEPILITDDGLVQPVSKNSAIYNQLVPTKHPSERPYVCDYCEKGFKKSSHLKQHIRSHTGEKPFKCYQCEKSFISNGVLKAHMNTHTGVRSFVCSICQVSFTTNGSLKRHMSIHSNDRPYMCPYCQKTFKTAMNCKKHMNTHRYELAVGMSSGVAVTVISDGSSNLYQEKEIPPNTIEVQNGLTEVSETREIMHADGNDQNIVISDTFGTDPKANTSTVVLTQLPEHLSQEVFNTSTDVIEQAEIVNQTQNFESSQNNIFSLSVSDFSGNQLSLQPNSAAEDFVSTNSPVPETIIQTDVSNVVQGPKRSFICPQCDKTFKRSSNLNQHIRTHTGEKPFRCNECREMFTQANKRGLSRHMSIHDATQPFHCAYCSEKFATREMYKNHLKIEHANVLPEEETAVGVVLPEETVIQIPEGSVEDALSVAQLTDAMLLPSAPEKEKDRSEYLPKHPHLCSHKAFTVKSTLDSHLKTHTGEKNFSCHVCGSLFATNGSLKVHMRLHTGSRPFKCQHCELTFRTSGHRKSHMASHFKQGSSRKKRKTQSFDVVKDLIPETESLPVVSLSEEVVNLVQPSIQFSNGGQASIQLQSSNLINPGIQLATIDSPLISKPIQIDASFLQSLQQHFNLNITFNPSLTDQLNGKTLTETNQTKIITLIQLLLL</sequence>
<dbReference type="InterPro" id="IPR013087">
    <property type="entry name" value="Znf_C2H2_type"/>
</dbReference>
<dbReference type="InterPro" id="IPR051643">
    <property type="entry name" value="Transcr_Reg_ZincFinger"/>
</dbReference>
<keyword evidence="15" id="KW-1185">Reference proteome</keyword>
<evidence type="ECO:0000256" key="3">
    <source>
        <dbReference type="ARBA" id="ARBA00006991"/>
    </source>
</evidence>
<evidence type="ECO:0000256" key="4">
    <source>
        <dbReference type="ARBA" id="ARBA00022723"/>
    </source>
</evidence>
<keyword evidence="5" id="KW-0677">Repeat</keyword>
<gene>
    <name evidence="14" type="primary">ZNF236</name>
    <name evidence="14" type="ORF">CEXT_514021</name>
</gene>
<feature type="domain" description="C2H2-type" evidence="13">
    <location>
        <begin position="671"/>
        <end position="698"/>
    </location>
</feature>
<dbReference type="FunFam" id="3.30.160.60:FF:000301">
    <property type="entry name" value="Zinc finger protein 236"/>
    <property type="match status" value="1"/>
</dbReference>
<feature type="domain" description="C2H2-type" evidence="13">
    <location>
        <begin position="312"/>
        <end position="339"/>
    </location>
</feature>
<comment type="similarity">
    <text evidence="3">Belongs to the krueppel C2H2-type zinc-finger protein family.</text>
</comment>
<dbReference type="FunFam" id="3.30.160.60:FF:000226">
    <property type="entry name" value="Zinc finger protein 236 variant"/>
    <property type="match status" value="2"/>
</dbReference>
<dbReference type="FunFam" id="3.30.160.60:FF:000630">
    <property type="entry name" value="Zinc finger protein 180"/>
    <property type="match status" value="1"/>
</dbReference>
<dbReference type="EMBL" id="BPLR01013889">
    <property type="protein sequence ID" value="GIY64514.1"/>
    <property type="molecule type" value="Genomic_DNA"/>
</dbReference>
<dbReference type="PROSITE" id="PS50157">
    <property type="entry name" value="ZINC_FINGER_C2H2_2"/>
    <property type="match status" value="12"/>
</dbReference>
<feature type="domain" description="C2H2-type" evidence="13">
    <location>
        <begin position="256"/>
        <end position="283"/>
    </location>
</feature>
<dbReference type="InterPro" id="IPR036236">
    <property type="entry name" value="Znf_C2H2_sf"/>
</dbReference>
<dbReference type="PANTHER" id="PTHR24396:SF19">
    <property type="entry name" value="FI01119P"/>
    <property type="match status" value="1"/>
</dbReference>
<dbReference type="FunFam" id="3.30.160.60:FF:000446">
    <property type="entry name" value="Zinc finger protein"/>
    <property type="match status" value="2"/>
</dbReference>
<dbReference type="PANTHER" id="PTHR24396">
    <property type="entry name" value="ZINC FINGER PROTEIN"/>
    <property type="match status" value="1"/>
</dbReference>
<feature type="domain" description="C2H2-type" evidence="13">
    <location>
        <begin position="142"/>
        <end position="169"/>
    </location>
</feature>
<evidence type="ECO:0000313" key="14">
    <source>
        <dbReference type="EMBL" id="GIY64514.1"/>
    </source>
</evidence>
<evidence type="ECO:0000256" key="10">
    <source>
        <dbReference type="ARBA" id="ARBA00023163"/>
    </source>
</evidence>
<dbReference type="GO" id="GO:0000978">
    <property type="term" value="F:RNA polymerase II cis-regulatory region sequence-specific DNA binding"/>
    <property type="evidence" value="ECO:0007669"/>
    <property type="project" value="TreeGrafter"/>
</dbReference>
<dbReference type="PROSITE" id="PS00028">
    <property type="entry name" value="ZINC_FINGER_C2H2_1"/>
    <property type="match status" value="12"/>
</dbReference>
<dbReference type="Proteomes" id="UP001054945">
    <property type="component" value="Unassembled WGS sequence"/>
</dbReference>
<evidence type="ECO:0000256" key="7">
    <source>
        <dbReference type="ARBA" id="ARBA00022833"/>
    </source>
</evidence>
<keyword evidence="9" id="KW-0238">DNA-binding</keyword>
<feature type="domain" description="C2H2-type" evidence="13">
    <location>
        <begin position="114"/>
        <end position="141"/>
    </location>
</feature>
<name>A0AAV4V3L3_CAEEX</name>
<keyword evidence="11" id="KW-0539">Nucleus</keyword>
<evidence type="ECO:0000256" key="8">
    <source>
        <dbReference type="ARBA" id="ARBA00023015"/>
    </source>
</evidence>
<dbReference type="Gene3D" id="3.30.160.60">
    <property type="entry name" value="Classic Zinc Finger"/>
    <property type="match status" value="13"/>
</dbReference>
<feature type="domain" description="C2H2-type" evidence="13">
    <location>
        <begin position="86"/>
        <end position="113"/>
    </location>
</feature>
<feature type="domain" description="C2H2-type" evidence="13">
    <location>
        <begin position="699"/>
        <end position="726"/>
    </location>
</feature>
<feature type="domain" description="C2H2-type" evidence="13">
    <location>
        <begin position="284"/>
        <end position="311"/>
    </location>
</feature>
<dbReference type="SUPFAM" id="SSF57667">
    <property type="entry name" value="beta-beta-alpha zinc fingers"/>
    <property type="match status" value="8"/>
</dbReference>
<evidence type="ECO:0000256" key="5">
    <source>
        <dbReference type="ARBA" id="ARBA00022737"/>
    </source>
</evidence>
<feature type="domain" description="C2H2-type" evidence="13">
    <location>
        <begin position="228"/>
        <end position="255"/>
    </location>
</feature>
<dbReference type="GO" id="GO:0008270">
    <property type="term" value="F:zinc ion binding"/>
    <property type="evidence" value="ECO:0007669"/>
    <property type="project" value="UniProtKB-KW"/>
</dbReference>
<evidence type="ECO:0000256" key="6">
    <source>
        <dbReference type="ARBA" id="ARBA00022771"/>
    </source>
</evidence>
<keyword evidence="6 12" id="KW-0863">Zinc-finger</keyword>
<dbReference type="Pfam" id="PF00096">
    <property type="entry name" value="zf-C2H2"/>
    <property type="match status" value="10"/>
</dbReference>
<keyword evidence="8" id="KW-0805">Transcription regulation</keyword>
<dbReference type="AlphaFoldDB" id="A0AAV4V3L3"/>
<evidence type="ECO:0000256" key="1">
    <source>
        <dbReference type="ARBA" id="ARBA00003767"/>
    </source>
</evidence>
<comment type="subcellular location">
    <subcellularLocation>
        <location evidence="2">Nucleus</location>
    </subcellularLocation>
</comment>
<evidence type="ECO:0000313" key="15">
    <source>
        <dbReference type="Proteomes" id="UP001054945"/>
    </source>
</evidence>
<comment type="function">
    <text evidence="1">May be involved in transcriptional regulation.</text>
</comment>
<proteinExistence type="inferred from homology"/>
<reference evidence="14 15" key="1">
    <citation type="submission" date="2021-06" db="EMBL/GenBank/DDBJ databases">
        <title>Caerostris extrusa draft genome.</title>
        <authorList>
            <person name="Kono N."/>
            <person name="Arakawa K."/>
        </authorList>
    </citation>
    <scope>NUCLEOTIDE SEQUENCE [LARGE SCALE GENOMIC DNA]</scope>
</reference>
<dbReference type="GO" id="GO:0005634">
    <property type="term" value="C:nucleus"/>
    <property type="evidence" value="ECO:0007669"/>
    <property type="project" value="UniProtKB-SubCell"/>
</dbReference>
<accession>A0AAV4V3L3</accession>
<organism evidence="14 15">
    <name type="scientific">Caerostris extrusa</name>
    <name type="common">Bark spider</name>
    <name type="synonym">Caerostris bankana</name>
    <dbReference type="NCBI Taxonomy" id="172846"/>
    <lineage>
        <taxon>Eukaryota</taxon>
        <taxon>Metazoa</taxon>
        <taxon>Ecdysozoa</taxon>
        <taxon>Arthropoda</taxon>
        <taxon>Chelicerata</taxon>
        <taxon>Arachnida</taxon>
        <taxon>Araneae</taxon>
        <taxon>Araneomorphae</taxon>
        <taxon>Entelegynae</taxon>
        <taxon>Araneoidea</taxon>
        <taxon>Araneidae</taxon>
        <taxon>Caerostris</taxon>
    </lineage>
</organism>
<evidence type="ECO:0000256" key="9">
    <source>
        <dbReference type="ARBA" id="ARBA00023125"/>
    </source>
</evidence>
<dbReference type="GO" id="GO:0000981">
    <property type="term" value="F:DNA-binding transcription factor activity, RNA polymerase II-specific"/>
    <property type="evidence" value="ECO:0007669"/>
    <property type="project" value="TreeGrafter"/>
</dbReference>
<protein>
    <submittedName>
        <fullName evidence="14">Zinc finger protein 236</fullName>
    </submittedName>
</protein>
<keyword evidence="4" id="KW-0479">Metal-binding</keyword>
<dbReference type="FunFam" id="3.30.160.60:FF:000376">
    <property type="entry name" value="Zinc finger protein 236"/>
    <property type="match status" value="1"/>
</dbReference>
<feature type="domain" description="C2H2-type" evidence="13">
    <location>
        <begin position="502"/>
        <end position="529"/>
    </location>
</feature>
<keyword evidence="10" id="KW-0804">Transcription</keyword>
<dbReference type="FunFam" id="3.30.160.60:FF:000573">
    <property type="entry name" value="Putative zinc finger protein 236"/>
    <property type="match status" value="1"/>
</dbReference>
<feature type="domain" description="C2H2-type" evidence="13">
    <location>
        <begin position="58"/>
        <end position="85"/>
    </location>
</feature>
<dbReference type="FunFam" id="3.30.160.60:FF:000385">
    <property type="entry name" value="Zinc finger protein 236 variant"/>
    <property type="match status" value="1"/>
</dbReference>
<evidence type="ECO:0000256" key="11">
    <source>
        <dbReference type="ARBA" id="ARBA00023242"/>
    </source>
</evidence>
<comment type="caution">
    <text evidence="14">The sequence shown here is derived from an EMBL/GenBank/DDBJ whole genome shotgun (WGS) entry which is preliminary data.</text>
</comment>
<keyword evidence="7" id="KW-0862">Zinc</keyword>
<feature type="domain" description="C2H2-type" evidence="13">
    <location>
        <begin position="560"/>
        <end position="588"/>
    </location>
</feature>
<evidence type="ECO:0000256" key="12">
    <source>
        <dbReference type="PROSITE-ProRule" id="PRU00042"/>
    </source>
</evidence>
<dbReference type="FunFam" id="3.30.160.60:FF:000733">
    <property type="entry name" value="Zinc finger protein 236 variant"/>
    <property type="match status" value="1"/>
</dbReference>
<dbReference type="FunFam" id="3.30.160.60:FF:000264">
    <property type="entry name" value="Zinc finger protein 236"/>
    <property type="match status" value="1"/>
</dbReference>
<evidence type="ECO:0000259" key="13">
    <source>
        <dbReference type="PROSITE" id="PS50157"/>
    </source>
</evidence>
<dbReference type="SMART" id="SM00355">
    <property type="entry name" value="ZnF_C2H2"/>
    <property type="match status" value="14"/>
</dbReference>